<proteinExistence type="predicted"/>
<reference evidence="1 2" key="1">
    <citation type="submission" date="2015-01" db="EMBL/GenBank/DDBJ databases">
        <title>Enhanced salinomycin production by adjusting the supply of polyketide extender units in Streptomyce albus DSM 41398.</title>
        <authorList>
            <person name="Lu C."/>
        </authorList>
    </citation>
    <scope>NUCLEOTIDE SEQUENCE [LARGE SCALE GENOMIC DNA]</scope>
    <source>
        <strain evidence="2">ATCC 21838 / DSM 41398 / FERM P-419 / JCM 4703 / NBRC 107858</strain>
    </source>
</reference>
<sequence>MSGFHSRMRSEVLRTRRREGVRLRVRVPAVGSPHGHRPP</sequence>
<organism evidence="1 2">
    <name type="scientific">Streptomyces albus (strain ATCC 21838 / DSM 41398 / FERM P-419 / JCM 4703 / NBRC 107858)</name>
    <dbReference type="NCBI Taxonomy" id="1081613"/>
    <lineage>
        <taxon>Bacteria</taxon>
        <taxon>Bacillati</taxon>
        <taxon>Actinomycetota</taxon>
        <taxon>Actinomycetes</taxon>
        <taxon>Kitasatosporales</taxon>
        <taxon>Streptomycetaceae</taxon>
        <taxon>Streptomyces</taxon>
    </lineage>
</organism>
<dbReference type="EMBL" id="CP010519">
    <property type="protein sequence ID" value="AJE83542.1"/>
    <property type="molecule type" value="Genomic_DNA"/>
</dbReference>
<dbReference type="Proteomes" id="UP000031523">
    <property type="component" value="Chromosome"/>
</dbReference>
<protein>
    <submittedName>
        <fullName evidence="1">Uncharacterized protein</fullName>
    </submittedName>
</protein>
<evidence type="ECO:0000313" key="1">
    <source>
        <dbReference type="EMBL" id="AJE83542.1"/>
    </source>
</evidence>
<keyword evidence="2" id="KW-1185">Reference proteome</keyword>
<dbReference type="KEGG" id="sals:SLNWT_3166"/>
<evidence type="ECO:0000313" key="2">
    <source>
        <dbReference type="Proteomes" id="UP000031523"/>
    </source>
</evidence>
<dbReference type="AlphaFoldDB" id="A0A0B5EZP9"/>
<name>A0A0B5EZP9_STRA4</name>
<accession>A0A0B5EZP9</accession>
<gene>
    <name evidence="1" type="ORF">SLNWT_3166</name>
</gene>